<dbReference type="InterPro" id="IPR011990">
    <property type="entry name" value="TPR-like_helical_dom_sf"/>
</dbReference>
<evidence type="ECO:0008006" key="5">
    <source>
        <dbReference type="Google" id="ProtNLM"/>
    </source>
</evidence>
<dbReference type="Pfam" id="PF25000">
    <property type="entry name" value="DUF7779"/>
    <property type="match status" value="1"/>
</dbReference>
<dbReference type="GO" id="GO:0043531">
    <property type="term" value="F:ADP binding"/>
    <property type="evidence" value="ECO:0007669"/>
    <property type="project" value="InterPro"/>
</dbReference>
<dbReference type="PANTHER" id="PTHR35205">
    <property type="entry name" value="NB-ARC AND TPR DOMAIN PROTEIN"/>
    <property type="match status" value="1"/>
</dbReference>
<keyword evidence="4" id="KW-1185">Reference proteome</keyword>
<dbReference type="STRING" id="1745343.A0A2J6PDD9"/>
<sequence>MRRVVELFNRCLDECDEPNEARIAIVDFLDPLVQIASDCVSYFHEYTSERDATEAWPNLSENINQQLATLDSTVKHVSDISNFSKVNKDRQVKSLSSRHALLPDVEEPGVFPNRILPFQRNRRFYGRKEELEKILRYLKPASEEVETPSFRTYTIYGRRGVGKTEIALQFAHTNPGYYDAIFWIQCETSVAIRQSFTNVALSLNLPGAAKDGHHEENLVAVRKWLKTTKKKWLLIFDNAESDQIIRPYWPVGAMGAVLVTSRKYYNFAKDESRKGDTVKQFTAKQSWELLLELLGDEWKKADKEGTIPQSEIIAAKNWLEQLEGLALAIQQAAINIKNPSIGGPTIAKTYEKFKERMKTLPPRHSSPRSASEVPLDALWDMTFSSLRPHARILLGVLSWLSPDSIPVDLFLPRDQSVLNGSLAFCKQDQVDTHHPTRLSIVNTLTHSPAFDEAIKELLDRELIKRDNRLYSIHRVVQEATNYHDEEDLQDSFNIASRLTYEAFPKKIDQPLFKHWAICQTYIPHGVFLSKKFADHAKYGKLKSTPVFLKLLSSCAWYLYETADYDVCKRVLETAVTACEDRKSLLYAELQNTSGSRYYNLNQLGDCRKAWEDTRRIRKELLPHDDKQMAAIYNNFGNLELATGNPKWATENYDKAIQIWVAGGDDAADQLALTHLCIGRVHTLRNNIEEAMRSTSVAEALFLHTTGANKGFMANVHYAYGNIYMKQADLPLAWRSYDECLKIGLATMPLHPITVAAYYSLGCVEFSRGNNDPAKAWLDKARTIAELNSPMRDDGPVARILWKTSQVLEAKASEPSLKQAEYVQEADELRKRAAIARAKLLRSGEGGARGFLREDDAVDEEDEEDDYDILVPLFYR</sequence>
<dbReference type="SMART" id="SM00028">
    <property type="entry name" value="TPR"/>
    <property type="match status" value="3"/>
</dbReference>
<dbReference type="InterPro" id="IPR027417">
    <property type="entry name" value="P-loop_NTPase"/>
</dbReference>
<organism evidence="3 4">
    <name type="scientific">Hyaloscypha hepaticicola</name>
    <dbReference type="NCBI Taxonomy" id="2082293"/>
    <lineage>
        <taxon>Eukaryota</taxon>
        <taxon>Fungi</taxon>
        <taxon>Dikarya</taxon>
        <taxon>Ascomycota</taxon>
        <taxon>Pezizomycotina</taxon>
        <taxon>Leotiomycetes</taxon>
        <taxon>Helotiales</taxon>
        <taxon>Hyaloscyphaceae</taxon>
        <taxon>Hyaloscypha</taxon>
    </lineage>
</organism>
<feature type="domain" description="NB-ARC" evidence="1">
    <location>
        <begin position="145"/>
        <end position="291"/>
    </location>
</feature>
<dbReference type="SUPFAM" id="SSF48452">
    <property type="entry name" value="TPR-like"/>
    <property type="match status" value="1"/>
</dbReference>
<evidence type="ECO:0000259" key="2">
    <source>
        <dbReference type="Pfam" id="PF25000"/>
    </source>
</evidence>
<dbReference type="AlphaFoldDB" id="A0A2J6PDD9"/>
<dbReference type="Gene3D" id="1.25.40.10">
    <property type="entry name" value="Tetratricopeptide repeat domain"/>
    <property type="match status" value="2"/>
</dbReference>
<dbReference type="EMBL" id="KZ613575">
    <property type="protein sequence ID" value="PMD12013.1"/>
    <property type="molecule type" value="Genomic_DNA"/>
</dbReference>
<dbReference type="InterPro" id="IPR056681">
    <property type="entry name" value="DUF7779"/>
</dbReference>
<dbReference type="InterPro" id="IPR019734">
    <property type="entry name" value="TPR_rpt"/>
</dbReference>
<feature type="domain" description="DUF7779" evidence="2">
    <location>
        <begin position="382"/>
        <end position="480"/>
    </location>
</feature>
<dbReference type="Proteomes" id="UP000235672">
    <property type="component" value="Unassembled WGS sequence"/>
</dbReference>
<gene>
    <name evidence="3" type="ORF">NA56DRAFT_57621</name>
</gene>
<dbReference type="Pfam" id="PF00931">
    <property type="entry name" value="NB-ARC"/>
    <property type="match status" value="1"/>
</dbReference>
<protein>
    <recommendedName>
        <fullName evidence="5">NB-ARC domain-containing protein</fullName>
    </recommendedName>
</protein>
<dbReference type="SUPFAM" id="SSF52540">
    <property type="entry name" value="P-loop containing nucleoside triphosphate hydrolases"/>
    <property type="match status" value="1"/>
</dbReference>
<evidence type="ECO:0000313" key="3">
    <source>
        <dbReference type="EMBL" id="PMD12013.1"/>
    </source>
</evidence>
<dbReference type="Gene3D" id="3.40.50.300">
    <property type="entry name" value="P-loop containing nucleotide triphosphate hydrolases"/>
    <property type="match status" value="1"/>
</dbReference>
<accession>A0A2J6PDD9</accession>
<proteinExistence type="predicted"/>
<evidence type="ECO:0000259" key="1">
    <source>
        <dbReference type="Pfam" id="PF00931"/>
    </source>
</evidence>
<dbReference type="InterPro" id="IPR002182">
    <property type="entry name" value="NB-ARC"/>
</dbReference>
<reference evidence="3 4" key="1">
    <citation type="submission" date="2016-05" db="EMBL/GenBank/DDBJ databases">
        <title>A degradative enzymes factory behind the ericoid mycorrhizal symbiosis.</title>
        <authorList>
            <consortium name="DOE Joint Genome Institute"/>
            <person name="Martino E."/>
            <person name="Morin E."/>
            <person name="Grelet G."/>
            <person name="Kuo A."/>
            <person name="Kohler A."/>
            <person name="Daghino S."/>
            <person name="Barry K."/>
            <person name="Choi C."/>
            <person name="Cichocki N."/>
            <person name="Clum A."/>
            <person name="Copeland A."/>
            <person name="Hainaut M."/>
            <person name="Haridas S."/>
            <person name="Labutti K."/>
            <person name="Lindquist E."/>
            <person name="Lipzen A."/>
            <person name="Khouja H.-R."/>
            <person name="Murat C."/>
            <person name="Ohm R."/>
            <person name="Olson A."/>
            <person name="Spatafora J."/>
            <person name="Veneault-Fourrey C."/>
            <person name="Henrissat B."/>
            <person name="Grigoriev I."/>
            <person name="Martin F."/>
            <person name="Perotto S."/>
        </authorList>
    </citation>
    <scope>NUCLEOTIDE SEQUENCE [LARGE SCALE GENOMIC DNA]</scope>
    <source>
        <strain evidence="3 4">UAMH 7357</strain>
    </source>
</reference>
<evidence type="ECO:0000313" key="4">
    <source>
        <dbReference type="Proteomes" id="UP000235672"/>
    </source>
</evidence>
<name>A0A2J6PDD9_9HELO</name>
<dbReference type="PANTHER" id="PTHR35205:SF1">
    <property type="entry name" value="ZU5 DOMAIN-CONTAINING PROTEIN"/>
    <property type="match status" value="1"/>
</dbReference>
<dbReference type="OrthoDB" id="6161812at2759"/>